<dbReference type="Gene3D" id="2.30.130.30">
    <property type="entry name" value="Hypothetical protein"/>
    <property type="match status" value="1"/>
</dbReference>
<dbReference type="SUPFAM" id="SSF88697">
    <property type="entry name" value="PUA domain-like"/>
    <property type="match status" value="1"/>
</dbReference>
<reference evidence="1" key="1">
    <citation type="submission" date="2007-10" db="EMBL/GenBank/DDBJ databases">
        <title>Complete sequence of Methanococcus maripaludis C6.</title>
        <authorList>
            <consortium name="US DOE Joint Genome Institute"/>
            <person name="Copeland A."/>
            <person name="Lucas S."/>
            <person name="Lapidus A."/>
            <person name="Barry K."/>
            <person name="Glavina del Rio T."/>
            <person name="Dalin E."/>
            <person name="Tice H."/>
            <person name="Pitluck S."/>
            <person name="Clum A."/>
            <person name="Schmutz J."/>
            <person name="Larimer F."/>
            <person name="Land M."/>
            <person name="Hauser L."/>
            <person name="Kyrpides N."/>
            <person name="Mikhailova N."/>
            <person name="Sieprawska-Lupa M."/>
            <person name="Whitman W.B."/>
            <person name="Richardson P."/>
        </authorList>
    </citation>
    <scope>NUCLEOTIDE SEQUENCE [LARGE SCALE GENOMIC DNA]</scope>
    <source>
        <strain evidence="1">C6</strain>
    </source>
</reference>
<protein>
    <submittedName>
        <fullName evidence="1">Uncharacterized protein</fullName>
    </submittedName>
</protein>
<accession>A9A7X0</accession>
<sequence length="147" mass="17128">MDILISINPKWAKKIKDGSKTVELRKTVPNFAESTVGGDKPREWLWYLYESAPVKKVIGFFQVGQVFSGPPAELWKEVKKTCGLTEDQFFEYCSNPNKKYYGLEIKDLVVWDETFDPYKNIPGFKPGQNFRYLKEHELIPILNFRKG</sequence>
<dbReference type="PhylomeDB" id="A9A7X0"/>
<dbReference type="KEGG" id="mmx:MmarC6_0063"/>
<evidence type="ECO:0000313" key="1">
    <source>
        <dbReference type="EMBL" id="ABX00889.1"/>
    </source>
</evidence>
<dbReference type="AlphaFoldDB" id="A9A7X0"/>
<proteinExistence type="predicted"/>
<dbReference type="HOGENOM" id="CLU_135561_1_0_2"/>
<organism evidence="1">
    <name type="scientific">Methanococcus maripaludis (strain C6 / ATCC BAA-1332)</name>
    <dbReference type="NCBI Taxonomy" id="444158"/>
    <lineage>
        <taxon>Archaea</taxon>
        <taxon>Methanobacteriati</taxon>
        <taxon>Methanobacteriota</taxon>
        <taxon>Methanomada group</taxon>
        <taxon>Methanococci</taxon>
        <taxon>Methanococcales</taxon>
        <taxon>Methanococcaceae</taxon>
        <taxon>Methanococcus</taxon>
    </lineage>
</organism>
<dbReference type="InterPro" id="IPR015947">
    <property type="entry name" value="PUA-like_sf"/>
</dbReference>
<gene>
    <name evidence="1" type="ordered locus">MmarC6_0063</name>
</gene>
<name>A9A7X0_METM6</name>
<dbReference type="STRING" id="444158.MmarC6_0063"/>
<dbReference type="OrthoDB" id="84651at2157"/>
<dbReference type="EMBL" id="CP000867">
    <property type="protein sequence ID" value="ABX00889.1"/>
    <property type="molecule type" value="Genomic_DNA"/>
</dbReference>
<dbReference type="eggNOG" id="arCOG01734">
    <property type="taxonomic scope" value="Archaea"/>
</dbReference>